<dbReference type="InterPro" id="IPR038021">
    <property type="entry name" value="Putative_hydro-lyase"/>
</dbReference>
<dbReference type="PIRSF" id="PIRSF029755">
    <property type="entry name" value="UCP029755"/>
    <property type="match status" value="1"/>
</dbReference>
<keyword evidence="4" id="KW-1185">Reference proteome</keyword>
<dbReference type="Gene3D" id="3.30.2040.10">
    <property type="entry name" value="PSTPO5379-like domain"/>
    <property type="match status" value="1"/>
</dbReference>
<dbReference type="SUPFAM" id="SSF160920">
    <property type="entry name" value="PSTPO5379-like"/>
    <property type="match status" value="1"/>
</dbReference>
<dbReference type="InParanoid" id="A0A517SKH5"/>
<dbReference type="NCBIfam" id="NF003969">
    <property type="entry name" value="PRK05463.1"/>
    <property type="match status" value="1"/>
</dbReference>
<dbReference type="AlphaFoldDB" id="A0A517SKH5"/>
<dbReference type="PANTHER" id="PTHR32022:SF10">
    <property type="entry name" value="D-GLUTAMATE CYCLASE, MITOCHONDRIAL"/>
    <property type="match status" value="1"/>
</dbReference>
<dbReference type="PANTHER" id="PTHR32022">
    <property type="entry name" value="D-GLUTAMATE CYCLASE, MITOCHONDRIAL"/>
    <property type="match status" value="1"/>
</dbReference>
<evidence type="ECO:0000313" key="3">
    <source>
        <dbReference type="EMBL" id="QDT56621.1"/>
    </source>
</evidence>
<dbReference type="Pfam" id="PF07286">
    <property type="entry name" value="D-Glu_cyclase"/>
    <property type="match status" value="1"/>
</dbReference>
<sequence>MLDKSKLTTGELVRHACREGRLTGQTAGLAKGYTQANLLIVPQDYAFEFLLYAQRNPKPCPVLEVVEAGQVRPRLFAPEADLRTDFPRYRVWRNGELVGEPTDILDVWREDFVSFLIGCSFTFEAAMMDAGLPVRHIELDRNVPMYRTNRPCEPAGRFSGPMVVSMRPLSPLAAIQATTITSRFPGVHGAPVHIGDPAAIGIRDINRPDYGEQVEIRAGEVPVFWACGVTPQAALLAAKPPIAMTHAPGCMFVTDRKDAELTIG</sequence>
<dbReference type="KEGG" id="ccos:Pan44_46780"/>
<proteinExistence type="inferred from homology"/>
<name>A0A517SKH5_9PLAN</name>
<evidence type="ECO:0000256" key="2">
    <source>
        <dbReference type="ARBA" id="ARBA00023239"/>
    </source>
</evidence>
<gene>
    <name evidence="3" type="ORF">Pan44_46780</name>
</gene>
<organism evidence="3 4">
    <name type="scientific">Caulifigura coniformis</name>
    <dbReference type="NCBI Taxonomy" id="2527983"/>
    <lineage>
        <taxon>Bacteria</taxon>
        <taxon>Pseudomonadati</taxon>
        <taxon>Planctomycetota</taxon>
        <taxon>Planctomycetia</taxon>
        <taxon>Planctomycetales</taxon>
        <taxon>Planctomycetaceae</taxon>
        <taxon>Caulifigura</taxon>
    </lineage>
</organism>
<evidence type="ECO:0008006" key="5">
    <source>
        <dbReference type="Google" id="ProtNLM"/>
    </source>
</evidence>
<comment type="similarity">
    <text evidence="1">Belongs to the D-glutamate cyclase family.</text>
</comment>
<dbReference type="GO" id="GO:0016829">
    <property type="term" value="F:lyase activity"/>
    <property type="evidence" value="ECO:0007669"/>
    <property type="project" value="UniProtKB-KW"/>
</dbReference>
<dbReference type="Proteomes" id="UP000315700">
    <property type="component" value="Chromosome"/>
</dbReference>
<evidence type="ECO:0000313" key="4">
    <source>
        <dbReference type="Proteomes" id="UP000315700"/>
    </source>
</evidence>
<dbReference type="InterPro" id="IPR009906">
    <property type="entry name" value="D-Glu_cyclase"/>
</dbReference>
<dbReference type="Gene3D" id="3.40.1640.10">
    <property type="entry name" value="PSTPO5379-like"/>
    <property type="match status" value="1"/>
</dbReference>
<dbReference type="FunFam" id="3.30.2040.10:FF:000001">
    <property type="entry name" value="D-glutamate cyclase, mitochondrial"/>
    <property type="match status" value="1"/>
</dbReference>
<evidence type="ECO:0000256" key="1">
    <source>
        <dbReference type="ARBA" id="ARBA00007896"/>
    </source>
</evidence>
<protein>
    <recommendedName>
        <fullName evidence="5">Hydro-lyase</fullName>
    </recommendedName>
</protein>
<reference evidence="3 4" key="1">
    <citation type="submission" date="2019-02" db="EMBL/GenBank/DDBJ databases">
        <title>Deep-cultivation of Planctomycetes and their phenomic and genomic characterization uncovers novel biology.</title>
        <authorList>
            <person name="Wiegand S."/>
            <person name="Jogler M."/>
            <person name="Boedeker C."/>
            <person name="Pinto D."/>
            <person name="Vollmers J."/>
            <person name="Rivas-Marin E."/>
            <person name="Kohn T."/>
            <person name="Peeters S.H."/>
            <person name="Heuer A."/>
            <person name="Rast P."/>
            <person name="Oberbeckmann S."/>
            <person name="Bunk B."/>
            <person name="Jeske O."/>
            <person name="Meyerdierks A."/>
            <person name="Storesund J.E."/>
            <person name="Kallscheuer N."/>
            <person name="Luecker S."/>
            <person name="Lage O.M."/>
            <person name="Pohl T."/>
            <person name="Merkel B.J."/>
            <person name="Hornburger P."/>
            <person name="Mueller R.-W."/>
            <person name="Bruemmer F."/>
            <person name="Labrenz M."/>
            <person name="Spormann A.M."/>
            <person name="Op den Camp H."/>
            <person name="Overmann J."/>
            <person name="Amann R."/>
            <person name="Jetten M.S.M."/>
            <person name="Mascher T."/>
            <person name="Medema M.H."/>
            <person name="Devos D.P."/>
            <person name="Kaster A.-K."/>
            <person name="Ovreas L."/>
            <person name="Rohde M."/>
            <person name="Galperin M.Y."/>
            <person name="Jogler C."/>
        </authorList>
    </citation>
    <scope>NUCLEOTIDE SEQUENCE [LARGE SCALE GENOMIC DNA]</scope>
    <source>
        <strain evidence="3 4">Pan44</strain>
    </source>
</reference>
<accession>A0A517SKH5</accession>
<dbReference type="EMBL" id="CP036271">
    <property type="protein sequence ID" value="QDT56621.1"/>
    <property type="molecule type" value="Genomic_DNA"/>
</dbReference>
<dbReference type="InterPro" id="IPR016938">
    <property type="entry name" value="UPF0317"/>
</dbReference>
<keyword evidence="2" id="KW-0456">Lyase</keyword>
<dbReference type="HAMAP" id="MF_01830">
    <property type="entry name" value="Hydro_lyase"/>
    <property type="match status" value="1"/>
</dbReference>